<dbReference type="PANTHER" id="PTHR36699:SF1">
    <property type="entry name" value="L,D-TRANSPEPTIDASE YAFK-RELATED"/>
    <property type="match status" value="1"/>
</dbReference>
<dbReference type="CDD" id="cd16913">
    <property type="entry name" value="YkuD_like"/>
    <property type="match status" value="1"/>
</dbReference>
<feature type="active site" description="Proton donor/acceptor" evidence="7">
    <location>
        <position position="137"/>
    </location>
</feature>
<feature type="domain" description="L,D-TPase catalytic" evidence="8">
    <location>
        <begin position="23"/>
        <end position="180"/>
    </location>
</feature>
<keyword evidence="3" id="KW-0808">Transferase</keyword>
<dbReference type="InterPro" id="IPR038063">
    <property type="entry name" value="Transpep_catalytic_dom"/>
</dbReference>
<evidence type="ECO:0000256" key="3">
    <source>
        <dbReference type="ARBA" id="ARBA00022679"/>
    </source>
</evidence>
<keyword evidence="4 7" id="KW-0133">Cell shape</keyword>
<gene>
    <name evidence="9" type="ORF">GCM10023342_02150</name>
</gene>
<evidence type="ECO:0000256" key="6">
    <source>
        <dbReference type="ARBA" id="ARBA00023316"/>
    </source>
</evidence>
<comment type="pathway">
    <text evidence="1 7">Cell wall biogenesis; peptidoglycan biosynthesis.</text>
</comment>
<dbReference type="PANTHER" id="PTHR36699">
    <property type="entry name" value="LD-TRANSPEPTIDASE"/>
    <property type="match status" value="1"/>
</dbReference>
<dbReference type="PROSITE" id="PS52029">
    <property type="entry name" value="LD_TPASE"/>
    <property type="match status" value="1"/>
</dbReference>
<dbReference type="InterPro" id="IPR005490">
    <property type="entry name" value="LD_TPept_cat_dom"/>
</dbReference>
<keyword evidence="10" id="KW-1185">Reference proteome</keyword>
<comment type="similarity">
    <text evidence="2">Belongs to the YkuD family.</text>
</comment>
<accession>A0ABP9QZL1</accession>
<dbReference type="Pfam" id="PF03734">
    <property type="entry name" value="YkuD"/>
    <property type="match status" value="1"/>
</dbReference>
<comment type="caution">
    <text evidence="9">The sequence shown here is derived from an EMBL/GenBank/DDBJ whole genome shotgun (WGS) entry which is preliminary data.</text>
</comment>
<protein>
    <recommendedName>
        <fullName evidence="8">L,D-TPase catalytic domain-containing protein</fullName>
    </recommendedName>
</protein>
<evidence type="ECO:0000313" key="9">
    <source>
        <dbReference type="EMBL" id="GAA5169742.1"/>
    </source>
</evidence>
<keyword evidence="5 7" id="KW-0573">Peptidoglycan synthesis</keyword>
<dbReference type="EMBL" id="BAABKI010000002">
    <property type="protein sequence ID" value="GAA5169742.1"/>
    <property type="molecule type" value="Genomic_DNA"/>
</dbReference>
<sequence>MILSLLLILPSTGQALTPRQGEIWLLIDEATSTLHVYRGEREIERFQPISVGRRGVSQTRLRGDMTTPAGEFRINWINRDSDFNIFLGLDYPNLDNAREAKRSGVFSEVEFNRYLDYYRRNGAPPQDTVLGSNIGIHGLGKSDPAIHERFNWTEGCVAVTNRQIERLADLVQLGTTVIIR</sequence>
<proteinExistence type="inferred from homology"/>
<feature type="active site" description="Nucleophile" evidence="7">
    <location>
        <position position="156"/>
    </location>
</feature>
<dbReference type="Proteomes" id="UP001500074">
    <property type="component" value="Unassembled WGS sequence"/>
</dbReference>
<organism evidence="9 10">
    <name type="scientific">Modicisalibacter zincidurans</name>
    <dbReference type="NCBI Taxonomy" id="1178777"/>
    <lineage>
        <taxon>Bacteria</taxon>
        <taxon>Pseudomonadati</taxon>
        <taxon>Pseudomonadota</taxon>
        <taxon>Gammaproteobacteria</taxon>
        <taxon>Oceanospirillales</taxon>
        <taxon>Halomonadaceae</taxon>
        <taxon>Modicisalibacter</taxon>
    </lineage>
</organism>
<dbReference type="SUPFAM" id="SSF141523">
    <property type="entry name" value="L,D-transpeptidase catalytic domain-like"/>
    <property type="match status" value="1"/>
</dbReference>
<evidence type="ECO:0000256" key="2">
    <source>
        <dbReference type="ARBA" id="ARBA00005992"/>
    </source>
</evidence>
<evidence type="ECO:0000313" key="10">
    <source>
        <dbReference type="Proteomes" id="UP001500074"/>
    </source>
</evidence>
<reference evidence="10" key="1">
    <citation type="journal article" date="2019" name="Int. J. Syst. Evol. Microbiol.">
        <title>The Global Catalogue of Microorganisms (GCM) 10K type strain sequencing project: providing services to taxonomists for standard genome sequencing and annotation.</title>
        <authorList>
            <consortium name="The Broad Institute Genomics Platform"/>
            <consortium name="The Broad Institute Genome Sequencing Center for Infectious Disease"/>
            <person name="Wu L."/>
            <person name="Ma J."/>
        </authorList>
    </citation>
    <scope>NUCLEOTIDE SEQUENCE [LARGE SCALE GENOMIC DNA]</scope>
    <source>
        <strain evidence="10">JCM 18472</strain>
    </source>
</reference>
<evidence type="ECO:0000256" key="4">
    <source>
        <dbReference type="ARBA" id="ARBA00022960"/>
    </source>
</evidence>
<evidence type="ECO:0000256" key="7">
    <source>
        <dbReference type="PROSITE-ProRule" id="PRU01373"/>
    </source>
</evidence>
<name>A0ABP9QZL1_9GAMM</name>
<dbReference type="Gene3D" id="2.40.440.10">
    <property type="entry name" value="L,D-transpeptidase catalytic domain-like"/>
    <property type="match status" value="1"/>
</dbReference>
<evidence type="ECO:0000256" key="5">
    <source>
        <dbReference type="ARBA" id="ARBA00022984"/>
    </source>
</evidence>
<keyword evidence="6 7" id="KW-0961">Cell wall biogenesis/degradation</keyword>
<evidence type="ECO:0000256" key="1">
    <source>
        <dbReference type="ARBA" id="ARBA00004752"/>
    </source>
</evidence>
<evidence type="ECO:0000259" key="8">
    <source>
        <dbReference type="PROSITE" id="PS52029"/>
    </source>
</evidence>